<keyword evidence="3" id="KW-1185">Reference proteome</keyword>
<dbReference type="Gene3D" id="1.10.3300.10">
    <property type="entry name" value="Jann2411-like domain"/>
    <property type="match status" value="1"/>
</dbReference>
<accession>A0ABV7ZC83</accession>
<comment type="caution">
    <text evidence="2">The sequence shown here is derived from an EMBL/GenBank/DDBJ whole genome shotgun (WGS) entry which is preliminary data.</text>
</comment>
<protein>
    <submittedName>
        <fullName evidence="2">CGNR zinc finger domain-containing protein</fullName>
    </submittedName>
</protein>
<dbReference type="Pfam" id="PF11706">
    <property type="entry name" value="zf-CGNR"/>
    <property type="match status" value="1"/>
</dbReference>
<evidence type="ECO:0000313" key="3">
    <source>
        <dbReference type="Proteomes" id="UP001595803"/>
    </source>
</evidence>
<dbReference type="SUPFAM" id="SSF160904">
    <property type="entry name" value="Jann2411-like"/>
    <property type="match status" value="1"/>
</dbReference>
<gene>
    <name evidence="2" type="ORF">ACFOSB_12690</name>
</gene>
<dbReference type="RefSeq" id="WP_322473595.1">
    <property type="nucleotide sequence ID" value="NZ_JBHRZG010000013.1"/>
</dbReference>
<evidence type="ECO:0000259" key="1">
    <source>
        <dbReference type="Pfam" id="PF11706"/>
    </source>
</evidence>
<dbReference type="InterPro" id="IPR023286">
    <property type="entry name" value="ABATE_dom_sf"/>
</dbReference>
<dbReference type="InterPro" id="IPR021005">
    <property type="entry name" value="Znf_CGNR"/>
</dbReference>
<evidence type="ECO:0000313" key="2">
    <source>
        <dbReference type="EMBL" id="MFC3833716.1"/>
    </source>
</evidence>
<dbReference type="Pfam" id="PF07336">
    <property type="entry name" value="ABATE"/>
    <property type="match status" value="1"/>
</dbReference>
<sequence length="204" mass="22489">MTAPAAAFSFLAERLCLDFANTVDWHDTDHPGERVHTPADVIRWAAEAGALDATTAAALHAHAAAHPRRAAALLARARALREVIYRVFSALSHGHSPLPEDLGALDTARLEAARHQRLVPDGHRFTLTWDAPGDDLNRVWWPVALDAADLLTGGPLERVRQCADDRGCGWLFLDTSKAGRRRWCSMEDCGNRAKAQRHRQRATV</sequence>
<name>A0ABV7ZC83_9DEIO</name>
<reference evidence="3" key="1">
    <citation type="journal article" date="2019" name="Int. J. Syst. Evol. Microbiol.">
        <title>The Global Catalogue of Microorganisms (GCM) 10K type strain sequencing project: providing services to taxonomists for standard genome sequencing and annotation.</title>
        <authorList>
            <consortium name="The Broad Institute Genomics Platform"/>
            <consortium name="The Broad Institute Genome Sequencing Center for Infectious Disease"/>
            <person name="Wu L."/>
            <person name="Ma J."/>
        </authorList>
    </citation>
    <scope>NUCLEOTIDE SEQUENCE [LARGE SCALE GENOMIC DNA]</scope>
    <source>
        <strain evidence="3">CCTCC AB 2017081</strain>
    </source>
</reference>
<dbReference type="Proteomes" id="UP001595803">
    <property type="component" value="Unassembled WGS sequence"/>
</dbReference>
<feature type="domain" description="Zinc finger CGNR" evidence="1">
    <location>
        <begin position="158"/>
        <end position="201"/>
    </location>
</feature>
<dbReference type="PANTHER" id="PTHR35525:SF3">
    <property type="entry name" value="BLL6575 PROTEIN"/>
    <property type="match status" value="1"/>
</dbReference>
<proteinExistence type="predicted"/>
<dbReference type="EMBL" id="JBHRZG010000013">
    <property type="protein sequence ID" value="MFC3833716.1"/>
    <property type="molecule type" value="Genomic_DNA"/>
</dbReference>
<organism evidence="2 3">
    <name type="scientific">Deinococcus rufus</name>
    <dbReference type="NCBI Taxonomy" id="2136097"/>
    <lineage>
        <taxon>Bacteria</taxon>
        <taxon>Thermotogati</taxon>
        <taxon>Deinococcota</taxon>
        <taxon>Deinococci</taxon>
        <taxon>Deinococcales</taxon>
        <taxon>Deinococcaceae</taxon>
        <taxon>Deinococcus</taxon>
    </lineage>
</organism>
<dbReference type="InterPro" id="IPR010852">
    <property type="entry name" value="ABATE"/>
</dbReference>
<dbReference type="PANTHER" id="PTHR35525">
    <property type="entry name" value="BLL6575 PROTEIN"/>
    <property type="match status" value="1"/>
</dbReference>